<dbReference type="InterPro" id="IPR002376">
    <property type="entry name" value="Formyl_transf_N"/>
</dbReference>
<dbReference type="UniPathway" id="UPA00074">
    <property type="reaction ID" value="UER00126"/>
</dbReference>
<dbReference type="PROSITE" id="PS00373">
    <property type="entry name" value="GART"/>
    <property type="match status" value="1"/>
</dbReference>
<dbReference type="Gene3D" id="3.40.50.170">
    <property type="entry name" value="Formyl transferase, N-terminal domain"/>
    <property type="match status" value="1"/>
</dbReference>
<dbReference type="Pfam" id="PF00551">
    <property type="entry name" value="Formyl_trans_N"/>
    <property type="match status" value="1"/>
</dbReference>
<dbReference type="AlphaFoldDB" id="C0GHB1"/>
<evidence type="ECO:0000259" key="7">
    <source>
        <dbReference type="Pfam" id="PF00551"/>
    </source>
</evidence>
<protein>
    <recommendedName>
        <fullName evidence="6">Phosphoribosylglycinamide formyltransferase</fullName>
        <ecNumber evidence="6">2.1.2.2</ecNumber>
    </recommendedName>
    <alternativeName>
        <fullName evidence="6">5'-phosphoribosylglycinamide transformylase</fullName>
    </alternativeName>
    <alternativeName>
        <fullName evidence="6">GAR transformylase</fullName>
        <shortName evidence="6">GART</shortName>
    </alternativeName>
</protein>
<organism evidence="8 9">
    <name type="scientific">Dethiobacter alkaliphilus AHT 1</name>
    <dbReference type="NCBI Taxonomy" id="555088"/>
    <lineage>
        <taxon>Bacteria</taxon>
        <taxon>Bacillati</taxon>
        <taxon>Bacillota</taxon>
        <taxon>Dethiobacteria</taxon>
        <taxon>Dethiobacterales</taxon>
        <taxon>Dethiobacteraceae</taxon>
        <taxon>Dethiobacter</taxon>
    </lineage>
</organism>
<reference evidence="8 9" key="1">
    <citation type="submission" date="2009-02" db="EMBL/GenBank/DDBJ databases">
        <title>Sequencing of the draft genome and assembly of Dethiobacter alkaliphilus AHT 1.</title>
        <authorList>
            <consortium name="US DOE Joint Genome Institute (JGI-PGF)"/>
            <person name="Lucas S."/>
            <person name="Copeland A."/>
            <person name="Lapidus A."/>
            <person name="Glavina del Rio T."/>
            <person name="Dalin E."/>
            <person name="Tice H."/>
            <person name="Bruce D."/>
            <person name="Goodwin L."/>
            <person name="Pitluck S."/>
            <person name="Larimer F."/>
            <person name="Land M.L."/>
            <person name="Hauser L."/>
            <person name="Muyzer G."/>
        </authorList>
    </citation>
    <scope>NUCLEOTIDE SEQUENCE [LARGE SCALE GENOMIC DNA]</scope>
    <source>
        <strain evidence="8 9">AHT 1</strain>
    </source>
</reference>
<dbReference type="RefSeq" id="WP_008516829.1">
    <property type="nucleotide sequence ID" value="NZ_ACJM01000008.1"/>
</dbReference>
<dbReference type="PANTHER" id="PTHR43369:SF2">
    <property type="entry name" value="PHOSPHORIBOSYLGLYCINAMIDE FORMYLTRANSFERASE"/>
    <property type="match status" value="1"/>
</dbReference>
<gene>
    <name evidence="6" type="primary">purN</name>
    <name evidence="8" type="ORF">DealDRAFT_1870</name>
</gene>
<evidence type="ECO:0000256" key="2">
    <source>
        <dbReference type="ARBA" id="ARBA00022679"/>
    </source>
</evidence>
<keyword evidence="2 6" id="KW-0808">Transferase</keyword>
<dbReference type="OrthoDB" id="9806170at2"/>
<dbReference type="FunFam" id="3.40.50.170:FF:000007">
    <property type="entry name" value="Phosphoribosylglycinamide formyltransferase"/>
    <property type="match status" value="1"/>
</dbReference>
<evidence type="ECO:0000256" key="6">
    <source>
        <dbReference type="HAMAP-Rule" id="MF_01930"/>
    </source>
</evidence>
<evidence type="ECO:0000256" key="5">
    <source>
        <dbReference type="ARBA" id="ARBA00047664"/>
    </source>
</evidence>
<dbReference type="GO" id="GO:0004644">
    <property type="term" value="F:phosphoribosylglycinamide formyltransferase activity"/>
    <property type="evidence" value="ECO:0007669"/>
    <property type="project" value="UniProtKB-UniRule"/>
</dbReference>
<keyword evidence="3 6" id="KW-0658">Purine biosynthesis</keyword>
<evidence type="ECO:0000313" key="8">
    <source>
        <dbReference type="EMBL" id="EEG77413.1"/>
    </source>
</evidence>
<name>C0GHB1_DETAL</name>
<evidence type="ECO:0000256" key="3">
    <source>
        <dbReference type="ARBA" id="ARBA00022755"/>
    </source>
</evidence>
<dbReference type="eggNOG" id="COG0299">
    <property type="taxonomic scope" value="Bacteria"/>
</dbReference>
<feature type="binding site" evidence="6">
    <location>
        <position position="66"/>
    </location>
    <ligand>
        <name>(6R)-10-formyltetrahydrofolate</name>
        <dbReference type="ChEBI" id="CHEBI:195366"/>
    </ligand>
</feature>
<feature type="binding site" evidence="6">
    <location>
        <begin position="12"/>
        <end position="14"/>
    </location>
    <ligand>
        <name>N(1)-(5-phospho-beta-D-ribosyl)glycinamide</name>
        <dbReference type="ChEBI" id="CHEBI:143788"/>
    </ligand>
</feature>
<dbReference type="HAMAP" id="MF_01930">
    <property type="entry name" value="PurN"/>
    <property type="match status" value="1"/>
</dbReference>
<dbReference type="EC" id="2.1.2.2" evidence="6"/>
<feature type="domain" description="Formyl transferase N-terminal" evidence="7">
    <location>
        <begin position="2"/>
        <end position="183"/>
    </location>
</feature>
<dbReference type="InterPro" id="IPR004607">
    <property type="entry name" value="GART"/>
</dbReference>
<dbReference type="InterPro" id="IPR001555">
    <property type="entry name" value="GART_AS"/>
</dbReference>
<dbReference type="EMBL" id="ACJM01000008">
    <property type="protein sequence ID" value="EEG77413.1"/>
    <property type="molecule type" value="Genomic_DNA"/>
</dbReference>
<accession>C0GHB1</accession>
<comment type="similarity">
    <text evidence="4 6">Belongs to the GART family.</text>
</comment>
<evidence type="ECO:0000256" key="4">
    <source>
        <dbReference type="ARBA" id="ARBA00038440"/>
    </source>
</evidence>
<evidence type="ECO:0000256" key="1">
    <source>
        <dbReference type="ARBA" id="ARBA00005054"/>
    </source>
</evidence>
<dbReference type="PANTHER" id="PTHR43369">
    <property type="entry name" value="PHOSPHORIBOSYLGLYCINAMIDE FORMYLTRANSFERASE"/>
    <property type="match status" value="1"/>
</dbReference>
<comment type="caution">
    <text evidence="8">The sequence shown here is derived from an EMBL/GenBank/DDBJ whole genome shotgun (WGS) entry which is preliminary data.</text>
</comment>
<evidence type="ECO:0000313" key="9">
    <source>
        <dbReference type="Proteomes" id="UP000006443"/>
    </source>
</evidence>
<feature type="site" description="Raises pKa of active site His" evidence="6">
    <location>
        <position position="146"/>
    </location>
</feature>
<dbReference type="GO" id="GO:0006189">
    <property type="term" value="P:'de novo' IMP biosynthetic process"/>
    <property type="evidence" value="ECO:0007669"/>
    <property type="project" value="UniProtKB-UniRule"/>
</dbReference>
<comment type="caution">
    <text evidence="6">Lacks conserved residue(s) required for the propagation of feature annotation.</text>
</comment>
<comment type="pathway">
    <text evidence="1 6">Purine metabolism; IMP biosynthesis via de novo pathway; N(2)-formyl-N(1)-(5-phospho-D-ribosyl)glycinamide from N(1)-(5-phospho-D-ribosyl)glycinamide (10-formyl THF route): step 1/1.</text>
</comment>
<comment type="catalytic activity">
    <reaction evidence="5 6">
        <text>N(1)-(5-phospho-beta-D-ribosyl)glycinamide + (6R)-10-formyltetrahydrofolate = N(2)-formyl-N(1)-(5-phospho-beta-D-ribosyl)glycinamide + (6S)-5,6,7,8-tetrahydrofolate + H(+)</text>
        <dbReference type="Rhea" id="RHEA:15053"/>
        <dbReference type="ChEBI" id="CHEBI:15378"/>
        <dbReference type="ChEBI" id="CHEBI:57453"/>
        <dbReference type="ChEBI" id="CHEBI:143788"/>
        <dbReference type="ChEBI" id="CHEBI:147286"/>
        <dbReference type="ChEBI" id="CHEBI:195366"/>
        <dbReference type="EC" id="2.1.2.2"/>
    </reaction>
</comment>
<keyword evidence="9" id="KW-1185">Reference proteome</keyword>
<feature type="binding site" evidence="6">
    <location>
        <position position="108"/>
    </location>
    <ligand>
        <name>(6R)-10-formyltetrahydrofolate</name>
        <dbReference type="ChEBI" id="CHEBI:195366"/>
    </ligand>
</feature>
<comment type="function">
    <text evidence="6">Catalyzes the transfer of a formyl group from 10-formyltetrahydrofolate to 5-phospho-ribosyl-glycinamide (GAR), producing 5-phospho-ribosyl-N-formylglycinamide (FGAR) and tetrahydrofolate.</text>
</comment>
<proteinExistence type="inferred from homology"/>
<dbReference type="NCBIfam" id="TIGR00639">
    <property type="entry name" value="PurN"/>
    <property type="match status" value="1"/>
</dbReference>
<sequence>MKRIAVLASGSGSNLQAIMDAIERRDITNAEVAVVISDRKNAYALERARQKSIPVKHQSSKNYQSREEYDRDLVTYLTEQQIDLVVLAGFMRLMTPHFVAAYPNRILNIHPSLLPAFPGAHSVRDALAYGVKVAGCTVHFVDEGMDTGPIILQEAVPVYDSDTEESLHERIHELEHRLYPRAIELWVQDKIKIEGRRCFIND</sequence>
<dbReference type="CDD" id="cd08645">
    <property type="entry name" value="FMT_core_GART"/>
    <property type="match status" value="1"/>
</dbReference>
<feature type="active site" description="Proton donor" evidence="6">
    <location>
        <position position="110"/>
    </location>
</feature>
<dbReference type="Proteomes" id="UP000006443">
    <property type="component" value="Unassembled WGS sequence"/>
</dbReference>
<dbReference type="InterPro" id="IPR036477">
    <property type="entry name" value="Formyl_transf_N_sf"/>
</dbReference>
<dbReference type="SUPFAM" id="SSF53328">
    <property type="entry name" value="Formyltransferase"/>
    <property type="match status" value="1"/>
</dbReference>
<dbReference type="GO" id="GO:0005829">
    <property type="term" value="C:cytosol"/>
    <property type="evidence" value="ECO:0007669"/>
    <property type="project" value="TreeGrafter"/>
</dbReference>
<dbReference type="STRING" id="555088.DealDRAFT_1870"/>